<dbReference type="SMART" id="SM00893">
    <property type="entry name" value="ETF"/>
    <property type="match status" value="1"/>
</dbReference>
<keyword evidence="3" id="KW-1185">Reference proteome</keyword>
<dbReference type="Pfam" id="PF01012">
    <property type="entry name" value="ETF"/>
    <property type="match status" value="1"/>
</dbReference>
<name>B1YC58_PYRNV</name>
<evidence type="ECO:0000259" key="1">
    <source>
        <dbReference type="SMART" id="SM00893"/>
    </source>
</evidence>
<dbReference type="Gene3D" id="3.40.50.620">
    <property type="entry name" value="HUPs"/>
    <property type="match status" value="1"/>
</dbReference>
<gene>
    <name evidence="2" type="ordered locus">Tneu_1998</name>
</gene>
<feature type="domain" description="Electron transfer flavoprotein alpha/beta-subunit N-terminal" evidence="1">
    <location>
        <begin position="23"/>
        <end position="215"/>
    </location>
</feature>
<dbReference type="PANTHER" id="PTHR21294">
    <property type="entry name" value="ELECTRON TRANSFER FLAVOPROTEIN BETA-SUBUNIT"/>
    <property type="match status" value="1"/>
</dbReference>
<dbReference type="InterPro" id="IPR014729">
    <property type="entry name" value="Rossmann-like_a/b/a_fold"/>
</dbReference>
<dbReference type="RefSeq" id="WP_012351331.1">
    <property type="nucleotide sequence ID" value="NC_010525.1"/>
</dbReference>
<evidence type="ECO:0000313" key="2">
    <source>
        <dbReference type="EMBL" id="ACB40912.1"/>
    </source>
</evidence>
<dbReference type="OrthoDB" id="6635at2157"/>
<dbReference type="KEGG" id="tne:Tneu_1998"/>
<dbReference type="HOGENOM" id="CLU_060196_2_1_2"/>
<evidence type="ECO:0000313" key="3">
    <source>
        <dbReference type="Proteomes" id="UP000001694"/>
    </source>
</evidence>
<dbReference type="PANTHER" id="PTHR21294:SF17">
    <property type="entry name" value="PROTEIN FIXA"/>
    <property type="match status" value="1"/>
</dbReference>
<accession>B1YC58</accession>
<dbReference type="SUPFAM" id="SSF52402">
    <property type="entry name" value="Adenine nucleotide alpha hydrolases-like"/>
    <property type="match status" value="1"/>
</dbReference>
<dbReference type="PIRSF" id="PIRSF000090">
    <property type="entry name" value="Beta-ETF"/>
    <property type="match status" value="1"/>
</dbReference>
<proteinExistence type="predicted"/>
<protein>
    <submittedName>
        <fullName evidence="2">Electron transfer flavoprotein alpha/beta-subunit</fullName>
    </submittedName>
</protein>
<dbReference type="STRING" id="444157.Tneu_1998"/>
<dbReference type="CDD" id="cd01714">
    <property type="entry name" value="ETF_beta"/>
    <property type="match status" value="1"/>
</dbReference>
<dbReference type="AlphaFoldDB" id="B1YC58"/>
<dbReference type="InterPro" id="IPR012255">
    <property type="entry name" value="ETF_b"/>
</dbReference>
<dbReference type="GeneID" id="6165833"/>
<sequence>MKIVVLVKSAVPLTSAVKVDPKTGSLIREGVPLSVNMWDRDAVELALKLKDKYGGEVVAVSMAPPTGISGLKSLIGMGVDSALLVTDRAYARADTWATSYVLAKAVEKYVPDFDLVVAGEESTDGATGHVGAQVAYWLKLPYVYYVYDVEVKGRAAVVKRFLEDEGVEEVYELDLPAAISVLKRSQVPREVRLSYKLDAESRIKVVTNKELGLETECVGLQGSPTIIARVAESLYPPRRKALLQGQPRDVAKKLVEVLREIGVLEL</sequence>
<dbReference type="InterPro" id="IPR014730">
    <property type="entry name" value="ETF_a/b_N"/>
</dbReference>
<dbReference type="EMBL" id="CP001014">
    <property type="protein sequence ID" value="ACB40912.1"/>
    <property type="molecule type" value="Genomic_DNA"/>
</dbReference>
<dbReference type="GO" id="GO:0009055">
    <property type="term" value="F:electron transfer activity"/>
    <property type="evidence" value="ECO:0007669"/>
    <property type="project" value="InterPro"/>
</dbReference>
<dbReference type="Proteomes" id="UP000001694">
    <property type="component" value="Chromosome"/>
</dbReference>
<dbReference type="InterPro" id="IPR033948">
    <property type="entry name" value="ETF_beta_N"/>
</dbReference>
<reference evidence="2" key="1">
    <citation type="submission" date="2008-03" db="EMBL/GenBank/DDBJ databases">
        <title>Complete sequence of Thermoproteus neutrophilus V24Sta.</title>
        <authorList>
            <consortium name="US DOE Joint Genome Institute"/>
            <person name="Copeland A."/>
            <person name="Lucas S."/>
            <person name="Lapidus A."/>
            <person name="Glavina del Rio T."/>
            <person name="Dalin E."/>
            <person name="Tice H."/>
            <person name="Bruce D."/>
            <person name="Goodwin L."/>
            <person name="Pitluck S."/>
            <person name="Sims D."/>
            <person name="Brettin T."/>
            <person name="Detter J.C."/>
            <person name="Han C."/>
            <person name="Kuske C.R."/>
            <person name="Schmutz J."/>
            <person name="Larimer F."/>
            <person name="Land M."/>
            <person name="Hauser L."/>
            <person name="Kyrpides N."/>
            <person name="Mikhailova N."/>
            <person name="Biddle J.F."/>
            <person name="Zhang Z."/>
            <person name="Fitz-Gibbon S.T."/>
            <person name="Lowe T.M."/>
            <person name="Saltikov C."/>
            <person name="House C.H."/>
            <person name="Richardson P."/>
        </authorList>
    </citation>
    <scope>NUCLEOTIDE SEQUENCE [LARGE SCALE GENOMIC DNA]</scope>
    <source>
        <strain evidence="2">V24Sta</strain>
    </source>
</reference>
<dbReference type="eggNOG" id="arCOG00446">
    <property type="taxonomic scope" value="Archaea"/>
</dbReference>
<organism evidence="2 3">
    <name type="scientific">Pyrobaculum neutrophilum (strain DSM 2338 / JCM 9278 / NBRC 100436 / V24Sta)</name>
    <name type="common">Thermoproteus neutrophilus</name>
    <dbReference type="NCBI Taxonomy" id="444157"/>
    <lineage>
        <taxon>Archaea</taxon>
        <taxon>Thermoproteota</taxon>
        <taxon>Thermoprotei</taxon>
        <taxon>Thermoproteales</taxon>
        <taxon>Thermoproteaceae</taxon>
        <taxon>Pyrobaculum</taxon>
    </lineage>
</organism>